<keyword evidence="4" id="KW-0812">Transmembrane</keyword>
<evidence type="ECO:0000256" key="2">
    <source>
        <dbReference type="ARBA" id="ARBA00010913"/>
    </source>
</evidence>
<dbReference type="GO" id="GO:0033108">
    <property type="term" value="P:mitochondrial respiratory chain complex assembly"/>
    <property type="evidence" value="ECO:0007669"/>
    <property type="project" value="TreeGrafter"/>
</dbReference>
<name>A0A1I7YAY8_9BILA</name>
<dbReference type="InterPro" id="IPR000184">
    <property type="entry name" value="Bac_surfAg_D15"/>
</dbReference>
<dbReference type="WBParaSite" id="L893_g14273.t2">
    <property type="protein sequence ID" value="L893_g14273.t2"/>
    <property type="gene ID" value="L893_g14273"/>
</dbReference>
<dbReference type="GO" id="GO:0045040">
    <property type="term" value="P:protein insertion into mitochondrial outer membrane"/>
    <property type="evidence" value="ECO:0007669"/>
    <property type="project" value="TreeGrafter"/>
</dbReference>
<evidence type="ECO:0000313" key="8">
    <source>
        <dbReference type="WBParaSite" id="L893_g14273.t2"/>
    </source>
</evidence>
<dbReference type="GO" id="GO:0005741">
    <property type="term" value="C:mitochondrial outer membrane"/>
    <property type="evidence" value="ECO:0007669"/>
    <property type="project" value="UniProtKB-SubCell"/>
</dbReference>
<dbReference type="PANTHER" id="PTHR12815">
    <property type="entry name" value="SORTING AND ASSEMBLY MACHINERY SAMM50 PROTEIN FAMILY MEMBER"/>
    <property type="match status" value="1"/>
</dbReference>
<dbReference type="InterPro" id="IPR039910">
    <property type="entry name" value="D15-like"/>
</dbReference>
<evidence type="ECO:0000256" key="4">
    <source>
        <dbReference type="ARBA" id="ARBA00022692"/>
    </source>
</evidence>
<sequence>MTTRPTKAYHRAEMIYDLSQDTPATVESVQFHGIHKTKFDAIVREVAELYRSGTLGELIEKSSIAAKHMQEVGLFTQATPLIDIVPGKKNSYVINYVVKEPRNMTLGVKVGVTTHGEADVSFNAGKQSFNGRAESISSSYSRANGGSQSFNFSLAKPRLGWQKYASFSGTLSRTFSGLPWSTADITENAFVLGYRGQMWKKRLQHSINVNTIWRLLHAQNAAPFAVREHAGHTMKCSIENVLGIDTRDRPILASKGYLLRGALEYAGLMGDAAFIRHQVDVQAAAPLFLGAFLSASLQATYVSPVAERVLHLADRTYIGGPQDVRGFALNSIGTRAGPASLGGAASAVAAAHIYRPLYPADMRVLHLADRTYIGGPHDVRGFALNSIGTRAGPASLGGAASAVAAAHIYRPLFPADMVFAHGFVTAGTTASVRSQNLLKDMMEVPRVSAGVGFAFLFKNFIRLELNYVLPLRYVPGDSISPGFQMGVGMNFL</sequence>
<dbReference type="Pfam" id="PF01103">
    <property type="entry name" value="Omp85"/>
    <property type="match status" value="2"/>
</dbReference>
<evidence type="ECO:0000256" key="1">
    <source>
        <dbReference type="ARBA" id="ARBA00004374"/>
    </source>
</evidence>
<feature type="domain" description="Bacterial surface antigen (D15)" evidence="6">
    <location>
        <begin position="129"/>
        <end position="357"/>
    </location>
</feature>
<comment type="subcellular location">
    <subcellularLocation>
        <location evidence="1">Mitochondrion outer membrane</location>
        <topology evidence="1">Multi-pass membrane protein</topology>
    </subcellularLocation>
</comment>
<dbReference type="PANTHER" id="PTHR12815:SF18">
    <property type="entry name" value="SORTING AND ASSEMBLY MACHINERY COMPONENT 50 HOMOLOG"/>
    <property type="match status" value="1"/>
</dbReference>
<protein>
    <submittedName>
        <fullName evidence="8">Bac_surface_Ag domain-containing protein</fullName>
    </submittedName>
</protein>
<proteinExistence type="inferred from homology"/>
<reference evidence="8" key="1">
    <citation type="submission" date="2016-11" db="UniProtKB">
        <authorList>
            <consortium name="WormBaseParasite"/>
        </authorList>
    </citation>
    <scope>IDENTIFICATION</scope>
</reference>
<evidence type="ECO:0000313" key="7">
    <source>
        <dbReference type="Proteomes" id="UP000095287"/>
    </source>
</evidence>
<organism evidence="7 8">
    <name type="scientific">Steinernema glaseri</name>
    <dbReference type="NCBI Taxonomy" id="37863"/>
    <lineage>
        <taxon>Eukaryota</taxon>
        <taxon>Metazoa</taxon>
        <taxon>Ecdysozoa</taxon>
        <taxon>Nematoda</taxon>
        <taxon>Chromadorea</taxon>
        <taxon>Rhabditida</taxon>
        <taxon>Tylenchina</taxon>
        <taxon>Panagrolaimomorpha</taxon>
        <taxon>Strongyloidoidea</taxon>
        <taxon>Steinernematidae</taxon>
        <taxon>Steinernema</taxon>
    </lineage>
</organism>
<dbReference type="AlphaFoldDB" id="A0A1I7YAY8"/>
<evidence type="ECO:0000259" key="6">
    <source>
        <dbReference type="Pfam" id="PF01103"/>
    </source>
</evidence>
<accession>A0A1I7YAY8</accession>
<evidence type="ECO:0000256" key="5">
    <source>
        <dbReference type="ARBA" id="ARBA00023136"/>
    </source>
</evidence>
<keyword evidence="7" id="KW-1185">Reference proteome</keyword>
<dbReference type="Proteomes" id="UP000095287">
    <property type="component" value="Unplaced"/>
</dbReference>
<dbReference type="Gene3D" id="2.40.160.50">
    <property type="entry name" value="membrane protein fhac: a member of the omp85/tpsb transporter family"/>
    <property type="match status" value="2"/>
</dbReference>
<feature type="domain" description="Bacterial surface antigen (D15)" evidence="6">
    <location>
        <begin position="365"/>
        <end position="491"/>
    </location>
</feature>
<comment type="similarity">
    <text evidence="2">Belongs to the SAM50/omp85 family.</text>
</comment>
<keyword evidence="3" id="KW-1134">Transmembrane beta strand</keyword>
<keyword evidence="5" id="KW-0472">Membrane</keyword>
<evidence type="ECO:0000256" key="3">
    <source>
        <dbReference type="ARBA" id="ARBA00022452"/>
    </source>
</evidence>